<dbReference type="Proteomes" id="UP000000925">
    <property type="component" value="Chromosome"/>
</dbReference>
<dbReference type="KEGG" id="caa:Caka_1035"/>
<protein>
    <submittedName>
        <fullName evidence="2">Uncharacterized protein</fullName>
    </submittedName>
</protein>
<accession>D5EHL6</accession>
<feature type="signal peptide" evidence="1">
    <location>
        <begin position="1"/>
        <end position="21"/>
    </location>
</feature>
<sequence>MRLRQILLSFAILFLTGVCSAKTYDFNDDSLGELDASTWMQTWLPEWGQMRLYQVTEGTGIGWSPCLRLDTEAAMCSYRLTNKTPVVGRSYQVSAKFQLEYNDQEPQMPNHPLIAVFFSTKPSWYEGKRVDMTLLRRGNKGNLGIWYGMTTVLDHGRPTGWIEGGQLGLAQRPGPGGLARTDWFTLQLTLADAGGGLWNLSMKLLNLEGKMIEGFEAKGIPLPPEFVAGDPLYGGVSLGWQQASQDYILKNAGVTDLLVDDFTLIGE</sequence>
<evidence type="ECO:0000313" key="2">
    <source>
        <dbReference type="EMBL" id="ADE54057.1"/>
    </source>
</evidence>
<reference evidence="2 3" key="1">
    <citation type="journal article" date="2010" name="Stand. Genomic Sci.">
        <title>Complete genome sequence of Coraliomargarita akajimensis type strain (04OKA010-24).</title>
        <authorList>
            <person name="Mavromatis K."/>
            <person name="Abt B."/>
            <person name="Brambilla E."/>
            <person name="Lapidus A."/>
            <person name="Copeland A."/>
            <person name="Deshpande S."/>
            <person name="Nolan M."/>
            <person name="Lucas S."/>
            <person name="Tice H."/>
            <person name="Cheng J.F."/>
            <person name="Han C."/>
            <person name="Detter J.C."/>
            <person name="Woyke T."/>
            <person name="Goodwin L."/>
            <person name="Pitluck S."/>
            <person name="Held B."/>
            <person name="Brettin T."/>
            <person name="Tapia R."/>
            <person name="Ivanova N."/>
            <person name="Mikhailova N."/>
            <person name="Pati A."/>
            <person name="Liolios K."/>
            <person name="Chen A."/>
            <person name="Palaniappan K."/>
            <person name="Land M."/>
            <person name="Hauser L."/>
            <person name="Chang Y.J."/>
            <person name="Jeffries C.D."/>
            <person name="Rohde M."/>
            <person name="Goker M."/>
            <person name="Bristow J."/>
            <person name="Eisen J.A."/>
            <person name="Markowitz V."/>
            <person name="Hugenholtz P."/>
            <person name="Klenk H.P."/>
            <person name="Kyrpides N.C."/>
        </authorList>
    </citation>
    <scope>NUCLEOTIDE SEQUENCE [LARGE SCALE GENOMIC DNA]</scope>
    <source>
        <strain evidence="3">DSM 45221 / IAM 15411 / JCM 23193 / KCTC 12865</strain>
    </source>
</reference>
<name>D5EHL6_CORAD</name>
<gene>
    <name evidence="2" type="ordered locus">Caka_1035</name>
</gene>
<organism evidence="2 3">
    <name type="scientific">Coraliomargarita akajimensis (strain DSM 45221 / IAM 15411 / JCM 23193 / KCTC 12865 / 04OKA010-24)</name>
    <dbReference type="NCBI Taxonomy" id="583355"/>
    <lineage>
        <taxon>Bacteria</taxon>
        <taxon>Pseudomonadati</taxon>
        <taxon>Verrucomicrobiota</taxon>
        <taxon>Opitutia</taxon>
        <taxon>Puniceicoccales</taxon>
        <taxon>Coraliomargaritaceae</taxon>
        <taxon>Coraliomargarita</taxon>
    </lineage>
</organism>
<evidence type="ECO:0000256" key="1">
    <source>
        <dbReference type="SAM" id="SignalP"/>
    </source>
</evidence>
<dbReference type="RefSeq" id="WP_013042779.1">
    <property type="nucleotide sequence ID" value="NC_014008.1"/>
</dbReference>
<dbReference type="EMBL" id="CP001998">
    <property type="protein sequence ID" value="ADE54057.1"/>
    <property type="molecule type" value="Genomic_DNA"/>
</dbReference>
<dbReference type="HOGENOM" id="CLU_1040964_0_0_0"/>
<keyword evidence="1" id="KW-0732">Signal</keyword>
<keyword evidence="3" id="KW-1185">Reference proteome</keyword>
<evidence type="ECO:0000313" key="3">
    <source>
        <dbReference type="Proteomes" id="UP000000925"/>
    </source>
</evidence>
<dbReference type="AlphaFoldDB" id="D5EHL6"/>
<feature type="chain" id="PRO_5003071179" evidence="1">
    <location>
        <begin position="22"/>
        <end position="267"/>
    </location>
</feature>
<proteinExistence type="predicted"/>
<dbReference type="STRING" id="583355.Caka_1035"/>